<sequence>MVLAQSTGQISLFLCLFFQKIPGHYRTNICSELTFSVRQKFTLLSARASGVLLVAGVGSYCAYRICTRFLGQRYMFPQVDRLFFSFCYIFFKENVFHSCGCSWIRPGLTLSRLPIGVFYTPVE</sequence>
<proteinExistence type="predicted"/>
<dbReference type="Proteomes" id="UP000035642">
    <property type="component" value="Unassembled WGS sequence"/>
</dbReference>
<reference evidence="1" key="1">
    <citation type="submission" date="2012-09" db="EMBL/GenBank/DDBJ databases">
        <authorList>
            <person name="Martin A.A."/>
        </authorList>
    </citation>
    <scope>NUCLEOTIDE SEQUENCE</scope>
</reference>
<reference evidence="2" key="2">
    <citation type="submission" date="2017-02" db="UniProtKB">
        <authorList>
            <consortium name="WormBaseParasite"/>
        </authorList>
    </citation>
    <scope>IDENTIFICATION</scope>
</reference>
<keyword evidence="1" id="KW-1185">Reference proteome</keyword>
<dbReference type="AlphaFoldDB" id="A0A0K0DCL6"/>
<accession>A0A0K0DCL6</accession>
<evidence type="ECO:0000313" key="1">
    <source>
        <dbReference type="Proteomes" id="UP000035642"/>
    </source>
</evidence>
<protein>
    <submittedName>
        <fullName evidence="2">Secreted protein</fullName>
    </submittedName>
</protein>
<dbReference type="WBParaSite" id="ACAC_0000833101-mRNA-1">
    <property type="protein sequence ID" value="ACAC_0000833101-mRNA-1"/>
    <property type="gene ID" value="ACAC_0000833101"/>
</dbReference>
<organism evidence="1 2">
    <name type="scientific">Angiostrongylus cantonensis</name>
    <name type="common">Rat lungworm</name>
    <dbReference type="NCBI Taxonomy" id="6313"/>
    <lineage>
        <taxon>Eukaryota</taxon>
        <taxon>Metazoa</taxon>
        <taxon>Ecdysozoa</taxon>
        <taxon>Nematoda</taxon>
        <taxon>Chromadorea</taxon>
        <taxon>Rhabditida</taxon>
        <taxon>Rhabditina</taxon>
        <taxon>Rhabditomorpha</taxon>
        <taxon>Strongyloidea</taxon>
        <taxon>Metastrongylidae</taxon>
        <taxon>Angiostrongylus</taxon>
    </lineage>
</organism>
<evidence type="ECO:0000313" key="2">
    <source>
        <dbReference type="WBParaSite" id="ACAC_0000833101-mRNA-1"/>
    </source>
</evidence>
<name>A0A0K0DCL6_ANGCA</name>